<evidence type="ECO:0000313" key="3">
    <source>
        <dbReference type="Proteomes" id="UP000008021"/>
    </source>
</evidence>
<feature type="region of interest" description="Disordered" evidence="1">
    <location>
        <begin position="72"/>
        <end position="106"/>
    </location>
</feature>
<evidence type="ECO:0000256" key="1">
    <source>
        <dbReference type="SAM" id="MobiDB-lite"/>
    </source>
</evidence>
<feature type="region of interest" description="Disordered" evidence="1">
    <location>
        <begin position="1"/>
        <end position="22"/>
    </location>
</feature>
<dbReference type="HOGENOM" id="CLU_1952236_0_0_1"/>
<dbReference type="Gramene" id="OMERI02G17720.1">
    <property type="protein sequence ID" value="OMERI02G17720.1"/>
    <property type="gene ID" value="OMERI02G17720"/>
</dbReference>
<dbReference type="Proteomes" id="UP000008021">
    <property type="component" value="Chromosome 2"/>
</dbReference>
<protein>
    <submittedName>
        <fullName evidence="2">Uncharacterized protein</fullName>
    </submittedName>
</protein>
<reference evidence="2" key="1">
    <citation type="submission" date="2015-04" db="UniProtKB">
        <authorList>
            <consortium name="EnsemblPlants"/>
        </authorList>
    </citation>
    <scope>IDENTIFICATION</scope>
</reference>
<evidence type="ECO:0000313" key="2">
    <source>
        <dbReference type="EnsemblPlants" id="OMERI02G17720.1"/>
    </source>
</evidence>
<sequence length="129" mass="13924">MAARRWRGDVTVGRIGRGSGALPDPVEAAALLVLEQRPGIASSPSGAGAQGAEEATADERVRVSAAAAAELGQARRLASPPSAAGGSLPGEELKRRKKREKREEEKWSPHFLSIFIYMWDPHIFLFLFC</sequence>
<organism evidence="2">
    <name type="scientific">Oryza meridionalis</name>
    <dbReference type="NCBI Taxonomy" id="40149"/>
    <lineage>
        <taxon>Eukaryota</taxon>
        <taxon>Viridiplantae</taxon>
        <taxon>Streptophyta</taxon>
        <taxon>Embryophyta</taxon>
        <taxon>Tracheophyta</taxon>
        <taxon>Spermatophyta</taxon>
        <taxon>Magnoliopsida</taxon>
        <taxon>Liliopsida</taxon>
        <taxon>Poales</taxon>
        <taxon>Poaceae</taxon>
        <taxon>BOP clade</taxon>
        <taxon>Oryzoideae</taxon>
        <taxon>Oryzeae</taxon>
        <taxon>Oryzinae</taxon>
        <taxon>Oryza</taxon>
    </lineage>
</organism>
<feature type="region of interest" description="Disordered" evidence="1">
    <location>
        <begin position="40"/>
        <end position="59"/>
    </location>
</feature>
<accession>A0A0E0CKY2</accession>
<dbReference type="EnsemblPlants" id="OMERI02G17720.1">
    <property type="protein sequence ID" value="OMERI02G17720.1"/>
    <property type="gene ID" value="OMERI02G17720"/>
</dbReference>
<feature type="compositionally biased region" description="Low complexity" evidence="1">
    <location>
        <begin position="41"/>
        <end position="54"/>
    </location>
</feature>
<dbReference type="AlphaFoldDB" id="A0A0E0CKY2"/>
<keyword evidence="3" id="KW-1185">Reference proteome</keyword>
<proteinExistence type="predicted"/>
<name>A0A0E0CKY2_9ORYZ</name>
<reference evidence="2" key="2">
    <citation type="submission" date="2018-05" db="EMBL/GenBank/DDBJ databases">
        <title>OmerRS3 (Oryza meridionalis Reference Sequence Version 3).</title>
        <authorList>
            <person name="Zhang J."/>
            <person name="Kudrna D."/>
            <person name="Lee S."/>
            <person name="Talag J."/>
            <person name="Welchert J."/>
            <person name="Wing R.A."/>
        </authorList>
    </citation>
    <scope>NUCLEOTIDE SEQUENCE [LARGE SCALE GENOMIC DNA]</scope>
    <source>
        <strain evidence="2">cv. OR44</strain>
    </source>
</reference>